<proteinExistence type="predicted"/>
<reference evidence="2" key="1">
    <citation type="journal article" date="2023" name="Mol. Biol. Evol.">
        <title>Third-Generation Sequencing Reveals the Adaptive Role of the Epigenome in Three Deep-Sea Polychaetes.</title>
        <authorList>
            <person name="Perez M."/>
            <person name="Aroh O."/>
            <person name="Sun Y."/>
            <person name="Lan Y."/>
            <person name="Juniper S.K."/>
            <person name="Young C.R."/>
            <person name="Angers B."/>
            <person name="Qian P.Y."/>
        </authorList>
    </citation>
    <scope>NUCLEOTIDE SEQUENCE</scope>
    <source>
        <strain evidence="2">P08H-3</strain>
    </source>
</reference>
<organism evidence="2 3">
    <name type="scientific">Paralvinella palmiformis</name>
    <dbReference type="NCBI Taxonomy" id="53620"/>
    <lineage>
        <taxon>Eukaryota</taxon>
        <taxon>Metazoa</taxon>
        <taxon>Spiralia</taxon>
        <taxon>Lophotrochozoa</taxon>
        <taxon>Annelida</taxon>
        <taxon>Polychaeta</taxon>
        <taxon>Sedentaria</taxon>
        <taxon>Canalipalpata</taxon>
        <taxon>Terebellida</taxon>
        <taxon>Terebelliformia</taxon>
        <taxon>Alvinellidae</taxon>
        <taxon>Paralvinella</taxon>
    </lineage>
</organism>
<feature type="compositionally biased region" description="Basic and acidic residues" evidence="1">
    <location>
        <begin position="37"/>
        <end position="54"/>
    </location>
</feature>
<accession>A0AAD9J8R6</accession>
<dbReference type="EMBL" id="JAODUP010000524">
    <property type="protein sequence ID" value="KAK2147975.1"/>
    <property type="molecule type" value="Genomic_DNA"/>
</dbReference>
<protein>
    <submittedName>
        <fullName evidence="2">Uncharacterized protein</fullName>
    </submittedName>
</protein>
<feature type="compositionally biased region" description="Basic and acidic residues" evidence="1">
    <location>
        <begin position="71"/>
        <end position="90"/>
    </location>
</feature>
<evidence type="ECO:0000256" key="1">
    <source>
        <dbReference type="SAM" id="MobiDB-lite"/>
    </source>
</evidence>
<gene>
    <name evidence="2" type="ORF">LSH36_524g01069</name>
</gene>
<dbReference type="Proteomes" id="UP001208570">
    <property type="component" value="Unassembled WGS sequence"/>
</dbReference>
<keyword evidence="3" id="KW-1185">Reference proteome</keyword>
<feature type="region of interest" description="Disordered" evidence="1">
    <location>
        <begin position="1"/>
        <end position="90"/>
    </location>
</feature>
<dbReference type="AlphaFoldDB" id="A0AAD9J8R6"/>
<evidence type="ECO:0000313" key="3">
    <source>
        <dbReference type="Proteomes" id="UP001208570"/>
    </source>
</evidence>
<comment type="caution">
    <text evidence="2">The sequence shown here is derived from an EMBL/GenBank/DDBJ whole genome shotgun (WGS) entry which is preliminary data.</text>
</comment>
<name>A0AAD9J8R6_9ANNE</name>
<evidence type="ECO:0000313" key="2">
    <source>
        <dbReference type="EMBL" id="KAK2147975.1"/>
    </source>
</evidence>
<sequence length="128" mass="14616">MKLADPKVTTVRPWTAQNRAKNGKSGTSSRKGKTKKNLSDLRPKTTENRKKDSILKLLANGRQNESSDSPEDSRRTSELAGDSRRTSDLLEDREQLWQPWSVTEPAEDDYGKMALKANYYWVFELLSI</sequence>